<dbReference type="PANTHER" id="PTHR28570:SF16">
    <property type="entry name" value="ASPARTYL AMINOPEPTIDASE-RELATED"/>
    <property type="match status" value="1"/>
</dbReference>
<dbReference type="InterPro" id="IPR023358">
    <property type="entry name" value="Peptidase_M18_dom2"/>
</dbReference>
<dbReference type="FunFam" id="2.30.250.10:FF:000001">
    <property type="entry name" value="Aspartyl aminopeptidase 1"/>
    <property type="match status" value="1"/>
</dbReference>
<evidence type="ECO:0008006" key="12">
    <source>
        <dbReference type="Google" id="ProtNLM"/>
    </source>
</evidence>
<dbReference type="GO" id="GO:0008270">
    <property type="term" value="F:zinc ion binding"/>
    <property type="evidence" value="ECO:0007669"/>
    <property type="project" value="InterPro"/>
</dbReference>
<dbReference type="InterPro" id="IPR001948">
    <property type="entry name" value="Peptidase_M18"/>
</dbReference>
<dbReference type="OrthoDB" id="9880441at2759"/>
<comment type="cofactor">
    <cofactor evidence="1">
        <name>Zn(2+)</name>
        <dbReference type="ChEBI" id="CHEBI:29105"/>
    </cofactor>
</comment>
<evidence type="ECO:0000256" key="8">
    <source>
        <dbReference type="ARBA" id="ARBA00023049"/>
    </source>
</evidence>
<accession>A0A5N6RNN4</accession>
<keyword evidence="11" id="KW-1185">Reference proteome</keyword>
<dbReference type="CDD" id="cd05658">
    <property type="entry name" value="M18_DAP"/>
    <property type="match status" value="1"/>
</dbReference>
<dbReference type="Proteomes" id="UP000327013">
    <property type="component" value="Chromosome 8"/>
</dbReference>
<evidence type="ECO:0000256" key="4">
    <source>
        <dbReference type="ARBA" id="ARBA00022670"/>
    </source>
</evidence>
<evidence type="ECO:0000256" key="7">
    <source>
        <dbReference type="ARBA" id="ARBA00022833"/>
    </source>
</evidence>
<dbReference type="NCBIfam" id="NF002759">
    <property type="entry name" value="PRK02813.1"/>
    <property type="match status" value="1"/>
</dbReference>
<keyword evidence="3 9" id="KW-0031">Aminopeptidase</keyword>
<dbReference type="Gene3D" id="3.40.630.10">
    <property type="entry name" value="Zn peptidases"/>
    <property type="match status" value="1"/>
</dbReference>
<keyword evidence="8 9" id="KW-0482">Metalloprotease</keyword>
<gene>
    <name evidence="10" type="ORF">FH972_018860</name>
</gene>
<evidence type="ECO:0000313" key="11">
    <source>
        <dbReference type="Proteomes" id="UP000327013"/>
    </source>
</evidence>
<organism evidence="10 11">
    <name type="scientific">Carpinus fangiana</name>
    <dbReference type="NCBI Taxonomy" id="176857"/>
    <lineage>
        <taxon>Eukaryota</taxon>
        <taxon>Viridiplantae</taxon>
        <taxon>Streptophyta</taxon>
        <taxon>Embryophyta</taxon>
        <taxon>Tracheophyta</taxon>
        <taxon>Spermatophyta</taxon>
        <taxon>Magnoliopsida</taxon>
        <taxon>eudicotyledons</taxon>
        <taxon>Gunneridae</taxon>
        <taxon>Pentapetalae</taxon>
        <taxon>rosids</taxon>
        <taxon>fabids</taxon>
        <taxon>Fagales</taxon>
        <taxon>Betulaceae</taxon>
        <taxon>Carpinus</taxon>
    </lineage>
</organism>
<evidence type="ECO:0000256" key="1">
    <source>
        <dbReference type="ARBA" id="ARBA00001947"/>
    </source>
</evidence>
<keyword evidence="5 9" id="KW-0479">Metal-binding</keyword>
<evidence type="ECO:0000256" key="6">
    <source>
        <dbReference type="ARBA" id="ARBA00022801"/>
    </source>
</evidence>
<protein>
    <recommendedName>
        <fullName evidence="12">Aspartyl aminopeptidase</fullName>
    </recommendedName>
</protein>
<dbReference type="SUPFAM" id="SSF53187">
    <property type="entry name" value="Zn-dependent exopeptidases"/>
    <property type="match status" value="1"/>
</dbReference>
<evidence type="ECO:0000313" key="10">
    <source>
        <dbReference type="EMBL" id="KAE8123945.1"/>
    </source>
</evidence>
<dbReference type="GO" id="GO:0005737">
    <property type="term" value="C:cytoplasm"/>
    <property type="evidence" value="ECO:0007669"/>
    <property type="project" value="UniProtKB-ARBA"/>
</dbReference>
<evidence type="ECO:0000256" key="3">
    <source>
        <dbReference type="ARBA" id="ARBA00022438"/>
    </source>
</evidence>
<dbReference type="GO" id="GO:0004177">
    <property type="term" value="F:aminopeptidase activity"/>
    <property type="evidence" value="ECO:0007669"/>
    <property type="project" value="UniProtKB-KW"/>
</dbReference>
<dbReference type="EMBL" id="CM017328">
    <property type="protein sequence ID" value="KAE8123945.1"/>
    <property type="molecule type" value="Genomic_DNA"/>
</dbReference>
<sequence length="484" mass="52918">MAGEASSVVSDLVNFLNASPTAFHAVDEAKKLLKSAGYEQVSEREDWRLEAGKRYFFTRNHSTIVAFAIGKKYVAGNGFHIVGAHTDSPCLKLKPVSKVTKVGYLEVGVQTYGGGLWHTWFDRDLTVAGRVIIREEKDGSVLYSHHLVRVEEPIMRIPTLAIHLDRGADGFKVNTQSHLLPVLATSIKAELNKVVAVNGPAESGVQTDEKKTNQSTTTTNSKHHSLLLQLIASKVGCKPDDICDFELQACDTQPSIVAGATKEFIFSGRLDNLCMSFCSLKALIDATSSESSLEDETGVRMVALFDHEEVGSNSAQGAGSPVMLNALSRITSSFGSDSKLLEKAIQRSFLVSADMAHALHPNYTEKHEDNHQPKLHGGLVVKNNANQRYATNAVTSFIFKEIATNHNLPIQDFVVRNDMGCGSTIGPILASGVGIRTVDVGAPQLSMHSIREMCAVDDVKHSYEHFKAYYREFSRLDTKITVDI</sequence>
<dbReference type="FunFam" id="3.40.630.10:FF:000003">
    <property type="entry name" value="Probable aspartyl aminopeptidase"/>
    <property type="match status" value="1"/>
</dbReference>
<dbReference type="GO" id="GO:0008237">
    <property type="term" value="F:metallopeptidase activity"/>
    <property type="evidence" value="ECO:0007669"/>
    <property type="project" value="UniProtKB-KW"/>
</dbReference>
<dbReference type="Pfam" id="PF02127">
    <property type="entry name" value="Peptidase_M18"/>
    <property type="match status" value="1"/>
</dbReference>
<proteinExistence type="inferred from homology"/>
<name>A0A5N6RNN4_9ROSI</name>
<keyword evidence="4 9" id="KW-0645">Protease</keyword>
<reference evidence="10 11" key="1">
    <citation type="submission" date="2019-06" db="EMBL/GenBank/DDBJ databases">
        <title>A chromosomal-level reference genome of Carpinus fangiana (Coryloideae, Betulaceae).</title>
        <authorList>
            <person name="Yang X."/>
            <person name="Wang Z."/>
            <person name="Zhang L."/>
            <person name="Hao G."/>
            <person name="Liu J."/>
            <person name="Yang Y."/>
        </authorList>
    </citation>
    <scope>NUCLEOTIDE SEQUENCE [LARGE SCALE GENOMIC DNA]</scope>
    <source>
        <strain evidence="10">Cfa_2016G</strain>
        <tissue evidence="10">Leaf</tissue>
    </source>
</reference>
<evidence type="ECO:0000256" key="5">
    <source>
        <dbReference type="ARBA" id="ARBA00022723"/>
    </source>
</evidence>
<dbReference type="SUPFAM" id="SSF101821">
    <property type="entry name" value="Aminopeptidase/glucanase lid domain"/>
    <property type="match status" value="1"/>
</dbReference>
<dbReference type="PRINTS" id="PR00932">
    <property type="entry name" value="AMINO1PTASE"/>
</dbReference>
<dbReference type="GO" id="GO:0006508">
    <property type="term" value="P:proteolysis"/>
    <property type="evidence" value="ECO:0007669"/>
    <property type="project" value="UniProtKB-KW"/>
</dbReference>
<evidence type="ECO:0000256" key="9">
    <source>
        <dbReference type="RuleBase" id="RU004386"/>
    </source>
</evidence>
<keyword evidence="6 9" id="KW-0378">Hydrolase</keyword>
<dbReference type="AlphaFoldDB" id="A0A5N6RNN4"/>
<dbReference type="PANTHER" id="PTHR28570">
    <property type="entry name" value="ASPARTYL AMINOPEPTIDASE"/>
    <property type="match status" value="1"/>
</dbReference>
<evidence type="ECO:0000256" key="2">
    <source>
        <dbReference type="ARBA" id="ARBA00008290"/>
    </source>
</evidence>
<comment type="similarity">
    <text evidence="2 9">Belongs to the peptidase M18 family.</text>
</comment>
<dbReference type="Gene3D" id="2.30.250.10">
    <property type="entry name" value="Aminopeptidase i, Domain 2"/>
    <property type="match status" value="1"/>
</dbReference>
<keyword evidence="7 9" id="KW-0862">Zinc</keyword>